<feature type="transmembrane region" description="Helical" evidence="1">
    <location>
        <begin position="42"/>
        <end position="62"/>
    </location>
</feature>
<sequence length="105" mass="11838">MKLVENIGVYKSCSLIELLFLFLFSFIILSILALFVPVSISIGLIVSGILSIVSLIVLATWYQDKKRNLPERFYIKKLALFVNGFFGVNVQSSHIYSSFTKQIGD</sequence>
<keyword evidence="1" id="KW-0472">Membrane</keyword>
<name>A0A1H6KBJ7_9GAMM</name>
<protein>
    <submittedName>
        <fullName evidence="2">Membrane protein</fullName>
    </submittedName>
</protein>
<keyword evidence="1" id="KW-1133">Transmembrane helix</keyword>
<gene>
    <name evidence="2" type="ORF">BAZSYMA_ACONTIG99832_1</name>
</gene>
<dbReference type="EMBL" id="CDSC02000139">
    <property type="protein sequence ID" value="SEH72598.1"/>
    <property type="molecule type" value="Genomic_DNA"/>
</dbReference>
<dbReference type="OrthoDB" id="9970876at2"/>
<accession>A0A1H6KBJ7</accession>
<dbReference type="AlphaFoldDB" id="A0A1H6KBJ7"/>
<reference evidence="3" key="1">
    <citation type="submission" date="2016-06" db="EMBL/GenBank/DDBJ databases">
        <authorList>
            <person name="Petersen J."/>
            <person name="Sayavedra L."/>
        </authorList>
    </citation>
    <scope>NUCLEOTIDE SEQUENCE [LARGE SCALE GENOMIC DNA]</scope>
    <source>
        <strain evidence="3">BazSymA</strain>
    </source>
</reference>
<keyword evidence="1" id="KW-0812">Transmembrane</keyword>
<evidence type="ECO:0000256" key="1">
    <source>
        <dbReference type="SAM" id="Phobius"/>
    </source>
</evidence>
<evidence type="ECO:0000313" key="3">
    <source>
        <dbReference type="Proteomes" id="UP000198988"/>
    </source>
</evidence>
<dbReference type="Proteomes" id="UP000198988">
    <property type="component" value="Unassembled WGS sequence"/>
</dbReference>
<evidence type="ECO:0000313" key="2">
    <source>
        <dbReference type="EMBL" id="SEH72598.1"/>
    </source>
</evidence>
<organism evidence="2 3">
    <name type="scientific">Bathymodiolus azoricus thioautotrophic gill symbiont</name>
    <dbReference type="NCBI Taxonomy" id="235205"/>
    <lineage>
        <taxon>Bacteria</taxon>
        <taxon>Pseudomonadati</taxon>
        <taxon>Pseudomonadota</taxon>
        <taxon>Gammaproteobacteria</taxon>
        <taxon>sulfur-oxidizing symbionts</taxon>
    </lineage>
</organism>
<proteinExistence type="predicted"/>
<feature type="transmembrane region" description="Helical" evidence="1">
    <location>
        <begin position="12"/>
        <end position="36"/>
    </location>
</feature>